<dbReference type="RefSeq" id="WP_012877572.1">
    <property type="nucleotide sequence ID" value="NC_013530.1"/>
</dbReference>
<keyword evidence="1" id="KW-0645">Protease</keyword>
<dbReference type="EC" id="3.4.21.53" evidence="1"/>
<keyword evidence="4" id="KW-1185">Reference proteome</keyword>
<dbReference type="InterPro" id="IPR027065">
    <property type="entry name" value="Lon_Prtase"/>
</dbReference>
<feature type="active site" evidence="1">
    <location>
        <position position="248"/>
    </location>
</feature>
<evidence type="ECO:0000259" key="2">
    <source>
        <dbReference type="PROSITE" id="PS51786"/>
    </source>
</evidence>
<dbReference type="eggNOG" id="COG3480">
    <property type="taxonomic scope" value="Bacteria"/>
</dbReference>
<proteinExistence type="inferred from homology"/>
<dbReference type="GO" id="GO:0004252">
    <property type="term" value="F:serine-type endopeptidase activity"/>
    <property type="evidence" value="ECO:0007669"/>
    <property type="project" value="UniProtKB-UniRule"/>
</dbReference>
<reference evidence="3 4" key="2">
    <citation type="journal article" date="2010" name="Stand. Genomic Sci.">
        <title>Complete genome sequence of Xylanimonas cellulosilytica type strain (XIL07).</title>
        <authorList>
            <person name="Foster B."/>
            <person name="Pukall R."/>
            <person name="Abt B."/>
            <person name="Nolan M."/>
            <person name="Glavina Del Rio T."/>
            <person name="Chen F."/>
            <person name="Lucas S."/>
            <person name="Tice H."/>
            <person name="Pitluck S."/>
            <person name="Cheng J.-F."/>
            <person name="Chertkov O."/>
            <person name="Brettin T."/>
            <person name="Han C."/>
            <person name="Detter J.C."/>
            <person name="Bruce D."/>
            <person name="Goodwin L."/>
            <person name="Ivanova N."/>
            <person name="Mavromatis K."/>
            <person name="Pati A."/>
            <person name="Mikhailova N."/>
            <person name="Chen A."/>
            <person name="Palaniappan K."/>
            <person name="Land M."/>
            <person name="Hauser L."/>
            <person name="Chang Y.-J."/>
            <person name="Jeffries C.D."/>
            <person name="Chain P."/>
            <person name="Rohde M."/>
            <person name="Goeker M."/>
            <person name="Bristow J."/>
            <person name="Eisen J.A."/>
            <person name="Markowitz V."/>
            <person name="Hugenholtz P."/>
            <person name="Kyrpides N.C."/>
            <person name="Klenk H.-P."/>
            <person name="Lapidus A."/>
        </authorList>
    </citation>
    <scope>NUCLEOTIDE SEQUENCE [LARGE SCALE GENOMIC DNA]</scope>
    <source>
        <strain evidence="4">DSM 15894 / CECT 5975 / LMG 20990 / XIL07</strain>
    </source>
</reference>
<dbReference type="SUPFAM" id="SSF54211">
    <property type="entry name" value="Ribosomal protein S5 domain 2-like"/>
    <property type="match status" value="1"/>
</dbReference>
<sequence>MTIDVRSRLLSGSLLVTAALMATALVLPTGFAVRGPGPTEDTLGSQGDVPLVEISGAETFPPSGELRLTTVSVGGGPVGDVFALDVLRAWLSPQRGVLPVEAVFPVGQTREEQQELSQQQMLSSQERATAAALSELGIEVPATLTVAGVPEGSPSSGIAQDGDVLRTLDGAGLTTYKDLLDGLTAITPGDDAVLGVVRDGERLDLTVTTGEGTTPDGGRRAALGILVASDYHFPIDVEIQIENIGGPSAGMMFALAIIDRLTPEDELNGEVVAGTGTIDVDGRVGAIGGIEQKLHGALRDGADWFLAPSSNCDEVVGNVPDGLRVVKVSTLGEALDAIVAIGADDADGLPTCS</sequence>
<dbReference type="GO" id="GO:0005524">
    <property type="term" value="F:ATP binding"/>
    <property type="evidence" value="ECO:0007669"/>
    <property type="project" value="InterPro"/>
</dbReference>
<dbReference type="GO" id="GO:0030163">
    <property type="term" value="P:protein catabolic process"/>
    <property type="evidence" value="ECO:0007669"/>
    <property type="project" value="InterPro"/>
</dbReference>
<name>D1BXM0_XYLCX</name>
<dbReference type="Proteomes" id="UP000002255">
    <property type="component" value="Chromosome"/>
</dbReference>
<feature type="domain" description="Lon proteolytic" evidence="2">
    <location>
        <begin position="242"/>
        <end position="341"/>
    </location>
</feature>
<dbReference type="PANTHER" id="PTHR10046">
    <property type="entry name" value="ATP DEPENDENT LON PROTEASE FAMILY MEMBER"/>
    <property type="match status" value="1"/>
</dbReference>
<dbReference type="PROSITE" id="PS51786">
    <property type="entry name" value="LON_PROTEOLYTIC"/>
    <property type="match status" value="1"/>
</dbReference>
<dbReference type="InterPro" id="IPR014721">
    <property type="entry name" value="Ribsml_uS5_D2-typ_fold_subgr"/>
</dbReference>
<comment type="catalytic activity">
    <reaction evidence="1">
        <text>Hydrolysis of proteins in presence of ATP.</text>
        <dbReference type="EC" id="3.4.21.53"/>
    </reaction>
</comment>
<comment type="similarity">
    <text evidence="1">Belongs to the peptidase S16 family.</text>
</comment>
<dbReference type="HOGENOM" id="CLU_042037_1_0_11"/>
<reference evidence="4" key="1">
    <citation type="submission" date="2009-11" db="EMBL/GenBank/DDBJ databases">
        <title>The complete chromosome of Xylanimonas cellulosilytica DSM 15894.</title>
        <authorList>
            <consortium name="US DOE Joint Genome Institute (JGI-PGF)"/>
            <person name="Lucas S."/>
            <person name="Copeland A."/>
            <person name="Lapidus A."/>
            <person name="Glavina del Rio T."/>
            <person name="Dalin E."/>
            <person name="Tice H."/>
            <person name="Bruce D."/>
            <person name="Goodwin L."/>
            <person name="Pitluck S."/>
            <person name="Kyrpides N."/>
            <person name="Mavromatis K."/>
            <person name="Ivanova N."/>
            <person name="Mikhailova N."/>
            <person name="Foster B."/>
            <person name="Clum A."/>
            <person name="Brettin T."/>
            <person name="Detter J.C."/>
            <person name="Han C."/>
            <person name="Larimer F."/>
            <person name="Land M."/>
            <person name="Hauser L."/>
            <person name="Markowitz V."/>
            <person name="Cheng J.F."/>
            <person name="Hugenholtz P."/>
            <person name="Woyke T."/>
            <person name="Wu D."/>
            <person name="Gehrich-Schroeter G."/>
            <person name="Schneider S."/>
            <person name="Pukall S.R."/>
            <person name="Klenk H.P."/>
            <person name="Eisen J.A."/>
        </authorList>
    </citation>
    <scope>NUCLEOTIDE SEQUENCE [LARGE SCALE GENOMIC DNA]</scope>
    <source>
        <strain evidence="4">DSM 15894 / CECT 5975 / LMG 20990 / XIL07</strain>
    </source>
</reference>
<evidence type="ECO:0000256" key="1">
    <source>
        <dbReference type="PROSITE-ProRule" id="PRU01122"/>
    </source>
</evidence>
<gene>
    <name evidence="3" type="ordered locus">Xcel_0792</name>
</gene>
<evidence type="ECO:0000313" key="3">
    <source>
        <dbReference type="EMBL" id="ACZ29830.1"/>
    </source>
</evidence>
<feature type="active site" evidence="1">
    <location>
        <position position="293"/>
    </location>
</feature>
<dbReference type="AlphaFoldDB" id="D1BXM0"/>
<dbReference type="GO" id="GO:0006508">
    <property type="term" value="P:proteolysis"/>
    <property type="evidence" value="ECO:0007669"/>
    <property type="project" value="UniProtKB-KW"/>
</dbReference>
<dbReference type="Gene3D" id="2.30.42.10">
    <property type="match status" value="1"/>
</dbReference>
<dbReference type="Gene3D" id="3.30.230.10">
    <property type="match status" value="1"/>
</dbReference>
<dbReference type="Pfam" id="PF05362">
    <property type="entry name" value="Lon_C"/>
    <property type="match status" value="1"/>
</dbReference>
<organism evidence="3 4">
    <name type="scientific">Xylanimonas cellulosilytica (strain DSM 15894 / JCM 12276 / CECT 5975 / KCTC 9989 / LMG 20990 / NBRC 107835 / XIL07)</name>
    <dbReference type="NCBI Taxonomy" id="446471"/>
    <lineage>
        <taxon>Bacteria</taxon>
        <taxon>Bacillati</taxon>
        <taxon>Actinomycetota</taxon>
        <taxon>Actinomycetes</taxon>
        <taxon>Micrococcales</taxon>
        <taxon>Promicromonosporaceae</taxon>
        <taxon>Xylanimonas</taxon>
    </lineage>
</organism>
<keyword evidence="1" id="KW-0378">Hydrolase</keyword>
<dbReference type="SUPFAM" id="SSF50156">
    <property type="entry name" value="PDZ domain-like"/>
    <property type="match status" value="1"/>
</dbReference>
<dbReference type="InterPro" id="IPR020568">
    <property type="entry name" value="Ribosomal_Su5_D2-typ_SF"/>
</dbReference>
<dbReference type="MEROPS" id="S16.012"/>
<dbReference type="InterPro" id="IPR008269">
    <property type="entry name" value="Lon_proteolytic"/>
</dbReference>
<accession>D1BXM0</accession>
<dbReference type="STRING" id="446471.Xcel_0792"/>
<dbReference type="GO" id="GO:0004176">
    <property type="term" value="F:ATP-dependent peptidase activity"/>
    <property type="evidence" value="ECO:0007669"/>
    <property type="project" value="UniProtKB-UniRule"/>
</dbReference>
<keyword evidence="1" id="KW-0720">Serine protease</keyword>
<protein>
    <recommendedName>
        <fullName evidence="1">endopeptidase La</fullName>
        <ecNumber evidence="1">3.4.21.53</ecNumber>
    </recommendedName>
</protein>
<dbReference type="KEGG" id="xce:Xcel_0792"/>
<evidence type="ECO:0000313" key="4">
    <source>
        <dbReference type="Proteomes" id="UP000002255"/>
    </source>
</evidence>
<dbReference type="InterPro" id="IPR036034">
    <property type="entry name" value="PDZ_sf"/>
</dbReference>
<dbReference type="EMBL" id="CP001821">
    <property type="protein sequence ID" value="ACZ29830.1"/>
    <property type="molecule type" value="Genomic_DNA"/>
</dbReference>